<accession>A0A914YGS8</accession>
<dbReference type="GO" id="GO:0005739">
    <property type="term" value="C:mitochondrion"/>
    <property type="evidence" value="ECO:0007669"/>
    <property type="project" value="TreeGrafter"/>
</dbReference>
<keyword evidence="8" id="KW-0255">Endonuclease</keyword>
<evidence type="ECO:0000256" key="7">
    <source>
        <dbReference type="ARBA" id="ARBA00022723"/>
    </source>
</evidence>
<evidence type="ECO:0000259" key="12">
    <source>
        <dbReference type="Pfam" id="PF12706"/>
    </source>
</evidence>
<evidence type="ECO:0000256" key="8">
    <source>
        <dbReference type="ARBA" id="ARBA00022759"/>
    </source>
</evidence>
<evidence type="ECO:0000256" key="10">
    <source>
        <dbReference type="ARBA" id="ARBA00022833"/>
    </source>
</evidence>
<comment type="catalytic activity">
    <reaction evidence="1">
        <text>Endonucleolytic cleavage of RNA, removing extra 3' nucleotides from tRNA precursor, generating 3' termini of tRNAs. A 3'-hydroxy group is left at the tRNA terminus and a 5'-phosphoryl group is left at the trailer molecule.</text>
        <dbReference type="EC" id="3.1.26.11"/>
    </reaction>
</comment>
<dbReference type="PANTHER" id="PTHR12553">
    <property type="entry name" value="ZINC PHOSPHODIESTERASE ELAC PROTEIN 2"/>
    <property type="match status" value="1"/>
</dbReference>
<dbReference type="Pfam" id="PF12706">
    <property type="entry name" value="Lactamase_B_2"/>
    <property type="match status" value="1"/>
</dbReference>
<keyword evidence="7" id="KW-0479">Metal-binding</keyword>
<dbReference type="Gene3D" id="3.60.15.10">
    <property type="entry name" value="Ribonuclease Z/Hydroxyacylglutathione hydrolase-like"/>
    <property type="match status" value="1"/>
</dbReference>
<comment type="cofactor">
    <cofactor evidence="2">
        <name>Zn(2+)</name>
        <dbReference type="ChEBI" id="CHEBI:29105"/>
    </cofactor>
</comment>
<evidence type="ECO:0000256" key="5">
    <source>
        <dbReference type="ARBA" id="ARBA00022694"/>
    </source>
</evidence>
<evidence type="ECO:0000256" key="3">
    <source>
        <dbReference type="ARBA" id="ARBA00007823"/>
    </source>
</evidence>
<dbReference type="AlphaFoldDB" id="A0A914YGS8"/>
<keyword evidence="9" id="KW-0378">Hydrolase</keyword>
<comment type="similarity">
    <text evidence="3">Belongs to the RNase Z family.</text>
</comment>
<dbReference type="GO" id="GO:0046872">
    <property type="term" value="F:metal ion binding"/>
    <property type="evidence" value="ECO:0007669"/>
    <property type="project" value="UniProtKB-KW"/>
</dbReference>
<evidence type="ECO:0000313" key="13">
    <source>
        <dbReference type="Proteomes" id="UP000887577"/>
    </source>
</evidence>
<keyword evidence="5" id="KW-0819">tRNA processing</keyword>
<dbReference type="GO" id="GO:0042781">
    <property type="term" value="F:3'-tRNA processing endoribonuclease activity"/>
    <property type="evidence" value="ECO:0007669"/>
    <property type="project" value="UniProtKB-EC"/>
</dbReference>
<dbReference type="Proteomes" id="UP000887577">
    <property type="component" value="Unplaced"/>
</dbReference>
<evidence type="ECO:0000256" key="9">
    <source>
        <dbReference type="ARBA" id="ARBA00022801"/>
    </source>
</evidence>
<dbReference type="InterPro" id="IPR047151">
    <property type="entry name" value="RNZ2-like"/>
</dbReference>
<keyword evidence="13" id="KW-1185">Reference proteome</keyword>
<evidence type="ECO:0000256" key="4">
    <source>
        <dbReference type="ARBA" id="ARBA00012477"/>
    </source>
</evidence>
<evidence type="ECO:0000256" key="11">
    <source>
        <dbReference type="SAM" id="MobiDB-lite"/>
    </source>
</evidence>
<protein>
    <recommendedName>
        <fullName evidence="4">ribonuclease Z</fullName>
        <ecNumber evidence="4">3.1.26.11</ecNumber>
    </recommendedName>
</protein>
<dbReference type="SUPFAM" id="SSF56281">
    <property type="entry name" value="Metallo-hydrolase/oxidoreductase"/>
    <property type="match status" value="1"/>
</dbReference>
<sequence>MAKFVVTFLYVNRTPACIDVTKLFEENGLLAAIPDITVSACKVNHTSDAGGYIITTKGSKSRKLVFSGDTTPCDLLIEAGKDADVLVHEATFDDDREIEAQKKRHSTMRQAVNVGKAMNAKHIILTHFSARYPKVPTLPQYLDENNVGISMDNLVVSMDSLPKLSKLNEIWRIVYEEELFNIETRNYAKGIKALKDSVTTTTITAAATEDDTATPPQPLSEPPAKKRAFGNNGDTS</sequence>
<organism evidence="13 14">
    <name type="scientific">Panagrolaimus superbus</name>
    <dbReference type="NCBI Taxonomy" id="310955"/>
    <lineage>
        <taxon>Eukaryota</taxon>
        <taxon>Metazoa</taxon>
        <taxon>Ecdysozoa</taxon>
        <taxon>Nematoda</taxon>
        <taxon>Chromadorea</taxon>
        <taxon>Rhabditida</taxon>
        <taxon>Tylenchina</taxon>
        <taxon>Panagrolaimomorpha</taxon>
        <taxon>Panagrolaimoidea</taxon>
        <taxon>Panagrolaimidae</taxon>
        <taxon>Panagrolaimus</taxon>
    </lineage>
</organism>
<name>A0A914YGS8_9BILA</name>
<dbReference type="EC" id="3.1.26.11" evidence="4"/>
<proteinExistence type="inferred from homology"/>
<evidence type="ECO:0000256" key="2">
    <source>
        <dbReference type="ARBA" id="ARBA00001947"/>
    </source>
</evidence>
<feature type="region of interest" description="Disordered" evidence="11">
    <location>
        <begin position="205"/>
        <end position="236"/>
    </location>
</feature>
<evidence type="ECO:0000313" key="14">
    <source>
        <dbReference type="WBParaSite" id="PSU_v2.g18660.t1"/>
    </source>
</evidence>
<keyword evidence="6" id="KW-0540">Nuclease</keyword>
<evidence type="ECO:0000256" key="1">
    <source>
        <dbReference type="ARBA" id="ARBA00000402"/>
    </source>
</evidence>
<reference evidence="14" key="1">
    <citation type="submission" date="2022-11" db="UniProtKB">
        <authorList>
            <consortium name="WormBaseParasite"/>
        </authorList>
    </citation>
    <scope>IDENTIFICATION</scope>
</reference>
<dbReference type="InterPro" id="IPR001279">
    <property type="entry name" value="Metallo-B-lactamas"/>
</dbReference>
<dbReference type="WBParaSite" id="PSU_v2.g18660.t1">
    <property type="protein sequence ID" value="PSU_v2.g18660.t1"/>
    <property type="gene ID" value="PSU_v2.g18660"/>
</dbReference>
<dbReference type="GO" id="GO:1990180">
    <property type="term" value="P:mitochondrial tRNA 3'-end processing"/>
    <property type="evidence" value="ECO:0007669"/>
    <property type="project" value="TreeGrafter"/>
</dbReference>
<dbReference type="InterPro" id="IPR036866">
    <property type="entry name" value="RibonucZ/Hydroxyglut_hydro"/>
</dbReference>
<evidence type="ECO:0000256" key="6">
    <source>
        <dbReference type="ARBA" id="ARBA00022722"/>
    </source>
</evidence>
<dbReference type="PANTHER" id="PTHR12553:SF49">
    <property type="entry name" value="ZINC PHOSPHODIESTERASE ELAC PROTEIN 2"/>
    <property type="match status" value="1"/>
</dbReference>
<keyword evidence="10" id="KW-0862">Zinc</keyword>
<feature type="domain" description="Metallo-beta-lactamase" evidence="12">
    <location>
        <begin position="33"/>
        <end position="128"/>
    </location>
</feature>